<keyword evidence="8 14" id="KW-0862">Zinc</keyword>
<keyword evidence="10 14" id="KW-0560">Oxidoreductase</keyword>
<feature type="binding site" evidence="17">
    <location>
        <position position="49"/>
    </location>
    <ligand>
        <name>Zn(2+)</name>
        <dbReference type="ChEBI" id="CHEBI:29105"/>
        <note>catalytic</note>
    </ligand>
</feature>
<dbReference type="CDD" id="cd01284">
    <property type="entry name" value="Riboflavin_deaminase-reductase"/>
    <property type="match status" value="1"/>
</dbReference>
<comment type="catalytic activity">
    <reaction evidence="12 14">
        <text>5-amino-6-(5-phospho-D-ribitylamino)uracil + NADP(+) = 5-amino-6-(5-phospho-D-ribosylamino)uracil + NADPH + H(+)</text>
        <dbReference type="Rhea" id="RHEA:17845"/>
        <dbReference type="ChEBI" id="CHEBI:15378"/>
        <dbReference type="ChEBI" id="CHEBI:57783"/>
        <dbReference type="ChEBI" id="CHEBI:58349"/>
        <dbReference type="ChEBI" id="CHEBI:58421"/>
        <dbReference type="ChEBI" id="CHEBI:58453"/>
        <dbReference type="EC" id="1.1.1.193"/>
    </reaction>
</comment>
<evidence type="ECO:0000256" key="17">
    <source>
        <dbReference type="PIRSR" id="PIRSR006769-3"/>
    </source>
</evidence>
<dbReference type="InterPro" id="IPR050765">
    <property type="entry name" value="Riboflavin_Biosynth_HTPR"/>
</dbReference>
<evidence type="ECO:0000256" key="12">
    <source>
        <dbReference type="ARBA" id="ARBA00049861"/>
    </source>
</evidence>
<dbReference type="Proteomes" id="UP000430345">
    <property type="component" value="Unassembled WGS sequence"/>
</dbReference>
<feature type="binding site" evidence="17">
    <location>
        <position position="83"/>
    </location>
    <ligand>
        <name>Zn(2+)</name>
        <dbReference type="ChEBI" id="CHEBI:29105"/>
        <note>catalytic</note>
    </ligand>
</feature>
<dbReference type="EC" id="3.5.4.26" evidence="14"/>
<evidence type="ECO:0000256" key="7">
    <source>
        <dbReference type="ARBA" id="ARBA00022801"/>
    </source>
</evidence>
<organism evidence="19 20">
    <name type="scientific">Clostridium tarantellae</name>
    <dbReference type="NCBI Taxonomy" id="39493"/>
    <lineage>
        <taxon>Bacteria</taxon>
        <taxon>Bacillati</taxon>
        <taxon>Bacillota</taxon>
        <taxon>Clostridia</taxon>
        <taxon>Eubacteriales</taxon>
        <taxon>Clostridiaceae</taxon>
        <taxon>Clostridium</taxon>
    </lineage>
</organism>
<dbReference type="InterPro" id="IPR002125">
    <property type="entry name" value="CMP_dCMP_dom"/>
</dbReference>
<feature type="active site" description="Proton donor" evidence="15">
    <location>
        <position position="51"/>
    </location>
</feature>
<dbReference type="Pfam" id="PF00383">
    <property type="entry name" value="dCMP_cyt_deam_1"/>
    <property type="match status" value="1"/>
</dbReference>
<dbReference type="OrthoDB" id="9800865at2"/>
<gene>
    <name evidence="19" type="primary">ribD</name>
    <name evidence="19" type="ORF">GBZ86_10015</name>
</gene>
<comment type="similarity">
    <text evidence="4 14">In the N-terminal section; belongs to the cytidine and deoxycytidylate deaminase family.</text>
</comment>
<evidence type="ECO:0000313" key="19">
    <source>
        <dbReference type="EMBL" id="MPQ44095.1"/>
    </source>
</evidence>
<dbReference type="GO" id="GO:0008835">
    <property type="term" value="F:diaminohydroxyphosphoribosylaminopyrimidine deaminase activity"/>
    <property type="evidence" value="ECO:0007669"/>
    <property type="project" value="UniProtKB-EC"/>
</dbReference>
<dbReference type="PANTHER" id="PTHR38011">
    <property type="entry name" value="DIHYDROFOLATE REDUCTASE FAMILY PROTEIN (AFU_ORTHOLOGUE AFUA_8G06820)"/>
    <property type="match status" value="1"/>
</dbReference>
<dbReference type="RefSeq" id="WP_152890273.1">
    <property type="nucleotide sequence ID" value="NZ_WHJC01000150.1"/>
</dbReference>
<dbReference type="InterPro" id="IPR024072">
    <property type="entry name" value="DHFR-like_dom_sf"/>
</dbReference>
<dbReference type="SUPFAM" id="SSF53927">
    <property type="entry name" value="Cytidine deaminase-like"/>
    <property type="match status" value="1"/>
</dbReference>
<keyword evidence="9 14" id="KW-0521">NADP</keyword>
<dbReference type="SUPFAM" id="SSF53597">
    <property type="entry name" value="Dihydrofolate reductase-like"/>
    <property type="match status" value="1"/>
</dbReference>
<keyword evidence="11" id="KW-0511">Multifunctional enzyme</keyword>
<feature type="binding site" evidence="16">
    <location>
        <position position="183"/>
    </location>
    <ligand>
        <name>substrate</name>
    </ligand>
</feature>
<feature type="binding site" evidence="16">
    <location>
        <position position="206"/>
    </location>
    <ligand>
        <name>substrate</name>
    </ligand>
</feature>
<evidence type="ECO:0000256" key="11">
    <source>
        <dbReference type="ARBA" id="ARBA00023268"/>
    </source>
</evidence>
<evidence type="ECO:0000256" key="16">
    <source>
        <dbReference type="PIRSR" id="PIRSR006769-2"/>
    </source>
</evidence>
<dbReference type="EC" id="1.1.1.193" evidence="14"/>
<feature type="binding site" evidence="16">
    <location>
        <position position="195"/>
    </location>
    <ligand>
        <name>NADP(+)</name>
        <dbReference type="ChEBI" id="CHEBI:58349"/>
    </ligand>
</feature>
<dbReference type="InterPro" id="IPR002734">
    <property type="entry name" value="RibDG_C"/>
</dbReference>
<feature type="binding site" evidence="16">
    <location>
        <position position="153"/>
    </location>
    <ligand>
        <name>NADP(+)</name>
        <dbReference type="ChEBI" id="CHEBI:58349"/>
    </ligand>
</feature>
<dbReference type="GO" id="GO:0008703">
    <property type="term" value="F:5-amino-6-(5-phosphoribosylamino)uracil reductase activity"/>
    <property type="evidence" value="ECO:0007669"/>
    <property type="project" value="UniProtKB-EC"/>
</dbReference>
<evidence type="ECO:0000256" key="5">
    <source>
        <dbReference type="ARBA" id="ARBA00007417"/>
    </source>
</evidence>
<keyword evidence="14" id="KW-0686">Riboflavin biosynthesis</keyword>
<evidence type="ECO:0000259" key="18">
    <source>
        <dbReference type="PROSITE" id="PS51747"/>
    </source>
</evidence>
<dbReference type="InterPro" id="IPR016193">
    <property type="entry name" value="Cytidine_deaminase-like"/>
</dbReference>
<feature type="domain" description="CMP/dCMP-type deaminase" evidence="18">
    <location>
        <begin position="1"/>
        <end position="121"/>
    </location>
</feature>
<dbReference type="InterPro" id="IPR011549">
    <property type="entry name" value="RibD_C"/>
</dbReference>
<feature type="binding site" evidence="16">
    <location>
        <position position="220"/>
    </location>
    <ligand>
        <name>NADP(+)</name>
        <dbReference type="ChEBI" id="CHEBI:58349"/>
    </ligand>
</feature>
<evidence type="ECO:0000256" key="13">
    <source>
        <dbReference type="ARBA" id="ARBA00049886"/>
    </source>
</evidence>
<dbReference type="GO" id="GO:0050661">
    <property type="term" value="F:NADP binding"/>
    <property type="evidence" value="ECO:0007669"/>
    <property type="project" value="InterPro"/>
</dbReference>
<reference evidence="19 20" key="1">
    <citation type="submission" date="2019-10" db="EMBL/GenBank/DDBJ databases">
        <title>The Genome Sequence of Clostridium tarantellae Isolated from Fish Brain.</title>
        <authorList>
            <person name="Bano L."/>
            <person name="Kiel M."/>
            <person name="Sales G."/>
            <person name="Doxey A.C."/>
            <person name="Mansfield M.J."/>
            <person name="Schiavone M."/>
            <person name="Rossetto O."/>
            <person name="Pirazzini M."/>
            <person name="Dobrindt U."/>
            <person name="Montecucco C."/>
        </authorList>
    </citation>
    <scope>NUCLEOTIDE SEQUENCE [LARGE SCALE GENOMIC DNA]</scope>
    <source>
        <strain evidence="19 20">DSM 3997</strain>
    </source>
</reference>
<protein>
    <recommendedName>
        <fullName evidence="14">Riboflavin biosynthesis protein RibD</fullName>
    </recommendedName>
    <domain>
        <recommendedName>
            <fullName evidence="14">Diaminohydroxyphosphoribosylaminopyrimidine deaminase</fullName>
            <shortName evidence="14">DRAP deaminase</shortName>
            <ecNumber evidence="14">3.5.4.26</ecNumber>
        </recommendedName>
        <alternativeName>
            <fullName evidence="14">Riboflavin-specific deaminase</fullName>
        </alternativeName>
    </domain>
    <domain>
        <recommendedName>
            <fullName evidence="14">5-amino-6-(5-phosphoribosylamino)uracil reductase</fullName>
            <ecNumber evidence="14">1.1.1.193</ecNumber>
        </recommendedName>
        <alternativeName>
            <fullName evidence="14">HTP reductase</fullName>
        </alternativeName>
    </domain>
</protein>
<evidence type="ECO:0000256" key="10">
    <source>
        <dbReference type="ARBA" id="ARBA00023002"/>
    </source>
</evidence>
<comment type="function">
    <text evidence="1 14">Converts 2,5-diamino-6-(ribosylamino)-4(3h)-pyrimidinone 5'-phosphate into 5-amino-6-(ribosylamino)-2,4(1h,3h)-pyrimidinedione 5'-phosphate.</text>
</comment>
<dbReference type="GO" id="GO:0009231">
    <property type="term" value="P:riboflavin biosynthetic process"/>
    <property type="evidence" value="ECO:0007669"/>
    <property type="project" value="UniProtKB-UniPathway"/>
</dbReference>
<comment type="caution">
    <text evidence="19">The sequence shown here is derived from an EMBL/GenBank/DDBJ whole genome shotgun (WGS) entry which is preliminary data.</text>
</comment>
<feature type="binding site" evidence="17">
    <location>
        <position position="74"/>
    </location>
    <ligand>
        <name>Zn(2+)</name>
        <dbReference type="ChEBI" id="CHEBI:29105"/>
        <note>catalytic</note>
    </ligand>
</feature>
<dbReference type="Gene3D" id="3.40.430.10">
    <property type="entry name" value="Dihydrofolate Reductase, subunit A"/>
    <property type="match status" value="1"/>
</dbReference>
<evidence type="ECO:0000256" key="15">
    <source>
        <dbReference type="PIRSR" id="PIRSR006769-1"/>
    </source>
</evidence>
<feature type="binding site" evidence="16">
    <location>
        <position position="203"/>
    </location>
    <ligand>
        <name>substrate</name>
    </ligand>
</feature>
<evidence type="ECO:0000256" key="6">
    <source>
        <dbReference type="ARBA" id="ARBA00022723"/>
    </source>
</evidence>
<dbReference type="Pfam" id="PF01872">
    <property type="entry name" value="RibD_C"/>
    <property type="match status" value="1"/>
</dbReference>
<sequence>MDKKYMKLAIELAKKGEGNVNPNPLVGAIIVKDNKVISTGYHEHYGGNHAEVNAFNNAKEDVSGATLYVTLEPCSHYGKTPPCAQRIIKEKIKKVVIGCIDFNPIVSGNGVRILKEAGIEVITNVLEEECKKINEIFNKYIVKKKPFIVMKWAMSLDGKIATYTGESKWISGEASRQQVHKLRNKVTAIMVGVDTVIKDNPLLTCRVENGKNPIRIIVDSNLRTPIGCNIVATSKEIKTIITTKKSVNKNKAILLQEKGVEIIYTKEKENKVDLNDLMCILGEMKIDSILLEGGATLNFSALQCGIVDKVQVYISPKVIGGEQSKTPIEGKGIKFLKDAFKLKDMTFSYVDEDIFIEGYISN</sequence>
<accession>A0A6I1ML17</accession>
<dbReference type="PIRSF" id="PIRSF006769">
    <property type="entry name" value="RibD"/>
    <property type="match status" value="1"/>
</dbReference>
<evidence type="ECO:0000256" key="4">
    <source>
        <dbReference type="ARBA" id="ARBA00005259"/>
    </source>
</evidence>
<comment type="pathway">
    <text evidence="2 14">Cofactor biosynthesis; riboflavin biosynthesis; 5-amino-6-(D-ribitylamino)uracil from GTP: step 2/4.</text>
</comment>
<dbReference type="NCBIfam" id="TIGR00326">
    <property type="entry name" value="eubact_ribD"/>
    <property type="match status" value="1"/>
</dbReference>
<evidence type="ECO:0000256" key="3">
    <source>
        <dbReference type="ARBA" id="ARBA00004910"/>
    </source>
</evidence>
<comment type="catalytic activity">
    <reaction evidence="13 14">
        <text>2,5-diamino-6-hydroxy-4-(5-phosphoribosylamino)-pyrimidine + H2O + H(+) = 5-amino-6-(5-phospho-D-ribosylamino)uracil + NH4(+)</text>
        <dbReference type="Rhea" id="RHEA:21868"/>
        <dbReference type="ChEBI" id="CHEBI:15377"/>
        <dbReference type="ChEBI" id="CHEBI:15378"/>
        <dbReference type="ChEBI" id="CHEBI:28938"/>
        <dbReference type="ChEBI" id="CHEBI:58453"/>
        <dbReference type="ChEBI" id="CHEBI:58614"/>
        <dbReference type="EC" id="3.5.4.26"/>
    </reaction>
</comment>
<evidence type="ECO:0000256" key="9">
    <source>
        <dbReference type="ARBA" id="ARBA00022857"/>
    </source>
</evidence>
<comment type="cofactor">
    <cofactor evidence="14 17">
        <name>Zn(2+)</name>
        <dbReference type="ChEBI" id="CHEBI:29105"/>
    </cofactor>
    <text evidence="14 17">Binds 1 zinc ion.</text>
</comment>
<evidence type="ECO:0000256" key="1">
    <source>
        <dbReference type="ARBA" id="ARBA00002151"/>
    </source>
</evidence>
<dbReference type="GO" id="GO:0046872">
    <property type="term" value="F:metal ion binding"/>
    <property type="evidence" value="ECO:0007669"/>
    <property type="project" value="UniProtKB-KW"/>
</dbReference>
<evidence type="ECO:0000256" key="14">
    <source>
        <dbReference type="PIRNR" id="PIRNR006769"/>
    </source>
</evidence>
<feature type="binding site" evidence="16">
    <location>
        <position position="199"/>
    </location>
    <ligand>
        <name>NADP(+)</name>
        <dbReference type="ChEBI" id="CHEBI:58349"/>
    </ligand>
</feature>
<dbReference type="AlphaFoldDB" id="A0A6I1ML17"/>
<dbReference type="UniPathway" id="UPA00275">
    <property type="reaction ID" value="UER00401"/>
</dbReference>
<dbReference type="EMBL" id="WHJC01000150">
    <property type="protein sequence ID" value="MPQ44095.1"/>
    <property type="molecule type" value="Genomic_DNA"/>
</dbReference>
<name>A0A6I1ML17_9CLOT</name>
<dbReference type="InterPro" id="IPR004794">
    <property type="entry name" value="Eubact_RibD"/>
</dbReference>
<evidence type="ECO:0000256" key="8">
    <source>
        <dbReference type="ARBA" id="ARBA00022833"/>
    </source>
</evidence>
<evidence type="ECO:0000313" key="20">
    <source>
        <dbReference type="Proteomes" id="UP000430345"/>
    </source>
</evidence>
<dbReference type="Gene3D" id="3.40.140.10">
    <property type="entry name" value="Cytidine Deaminase, domain 2"/>
    <property type="match status" value="1"/>
</dbReference>
<dbReference type="PANTHER" id="PTHR38011:SF7">
    <property type="entry name" value="2,5-DIAMINO-6-RIBOSYLAMINO-4(3H)-PYRIMIDINONE 5'-PHOSPHATE REDUCTASE"/>
    <property type="match status" value="1"/>
</dbReference>
<keyword evidence="20" id="KW-1185">Reference proteome</keyword>
<dbReference type="NCBIfam" id="TIGR00227">
    <property type="entry name" value="ribD_Cterm"/>
    <property type="match status" value="1"/>
</dbReference>
<keyword evidence="7 14" id="KW-0378">Hydrolase</keyword>
<dbReference type="FunFam" id="3.40.140.10:FF:000025">
    <property type="entry name" value="Riboflavin biosynthesis protein RibD"/>
    <property type="match status" value="1"/>
</dbReference>
<feature type="binding site" evidence="16">
    <location>
        <begin position="294"/>
        <end position="300"/>
    </location>
    <ligand>
        <name>NADP(+)</name>
        <dbReference type="ChEBI" id="CHEBI:58349"/>
    </ligand>
</feature>
<comment type="pathway">
    <text evidence="3 14">Cofactor biosynthesis; riboflavin biosynthesis; 5-amino-6-(D-ribitylamino)uracil from GTP: step 3/4.</text>
</comment>
<evidence type="ECO:0000256" key="2">
    <source>
        <dbReference type="ARBA" id="ARBA00004882"/>
    </source>
</evidence>
<feature type="binding site" evidence="16">
    <location>
        <position position="169"/>
    </location>
    <ligand>
        <name>NADP(+)</name>
        <dbReference type="ChEBI" id="CHEBI:58349"/>
    </ligand>
</feature>
<dbReference type="PROSITE" id="PS51747">
    <property type="entry name" value="CYT_DCMP_DEAMINASES_2"/>
    <property type="match status" value="1"/>
</dbReference>
<keyword evidence="6 14" id="KW-0479">Metal-binding</keyword>
<feature type="binding site" evidence="16">
    <location>
        <position position="292"/>
    </location>
    <ligand>
        <name>substrate</name>
    </ligand>
</feature>
<proteinExistence type="inferred from homology"/>
<comment type="similarity">
    <text evidence="5 14">In the C-terminal section; belongs to the HTP reductase family.</text>
</comment>
<feature type="binding site" evidence="16">
    <location>
        <position position="167"/>
    </location>
    <ligand>
        <name>substrate</name>
    </ligand>
</feature>